<evidence type="ECO:0000256" key="1">
    <source>
        <dbReference type="SAM" id="SignalP"/>
    </source>
</evidence>
<dbReference type="AlphaFoldDB" id="A0A2A6FK49"/>
<organism evidence="2 3">
    <name type="scientific">Mesorhizobium sanjuanii</name>
    <dbReference type="NCBI Taxonomy" id="2037900"/>
    <lineage>
        <taxon>Bacteria</taxon>
        <taxon>Pseudomonadati</taxon>
        <taxon>Pseudomonadota</taxon>
        <taxon>Alphaproteobacteria</taxon>
        <taxon>Hyphomicrobiales</taxon>
        <taxon>Phyllobacteriaceae</taxon>
        <taxon>Mesorhizobium</taxon>
    </lineage>
</organism>
<dbReference type="RefSeq" id="WP_097572609.1">
    <property type="nucleotide sequence ID" value="NZ_NWQG01000038.1"/>
</dbReference>
<dbReference type="PROSITE" id="PS51257">
    <property type="entry name" value="PROKAR_LIPOPROTEIN"/>
    <property type="match status" value="1"/>
</dbReference>
<name>A0A2A6FK49_9HYPH</name>
<feature type="chain" id="PRO_5013150970" description="Lipoprotein" evidence="1">
    <location>
        <begin position="25"/>
        <end position="105"/>
    </location>
</feature>
<evidence type="ECO:0008006" key="4">
    <source>
        <dbReference type="Google" id="ProtNLM"/>
    </source>
</evidence>
<dbReference type="EMBL" id="NWQG01000038">
    <property type="protein sequence ID" value="PDQ21838.1"/>
    <property type="molecule type" value="Genomic_DNA"/>
</dbReference>
<proteinExistence type="predicted"/>
<keyword evidence="3" id="KW-1185">Reference proteome</keyword>
<reference evidence="2 3" key="1">
    <citation type="submission" date="2017-09" db="EMBL/GenBank/DDBJ databases">
        <title>Mesorhizobum sanjuanii sp. nov. isolated from nodules of Lotus tenuis in saline-alkaline lowlands of Flooding Pampa.</title>
        <authorList>
            <person name="Sannazzaro A.I."/>
            <person name="Torres Tejerizo G.A."/>
            <person name="Fontana F."/>
            <person name="Cumpa Velazquez L.M."/>
            <person name="Hansen L."/>
            <person name="Pistorio M."/>
            <person name="Estrella M.J."/>
        </authorList>
    </citation>
    <scope>NUCLEOTIDE SEQUENCE [LARGE SCALE GENOMIC DNA]</scope>
    <source>
        <strain evidence="2 3">BSA136</strain>
    </source>
</reference>
<comment type="caution">
    <text evidence="2">The sequence shown here is derived from an EMBL/GenBank/DDBJ whole genome shotgun (WGS) entry which is preliminary data.</text>
</comment>
<dbReference type="Proteomes" id="UP000219182">
    <property type="component" value="Unassembled WGS sequence"/>
</dbReference>
<keyword evidence="1" id="KW-0732">Signal</keyword>
<accession>A0A2A6FK49</accession>
<gene>
    <name evidence="2" type="ORF">CN311_07060</name>
</gene>
<feature type="signal peptide" evidence="1">
    <location>
        <begin position="1"/>
        <end position="24"/>
    </location>
</feature>
<evidence type="ECO:0000313" key="2">
    <source>
        <dbReference type="EMBL" id="PDQ21838.1"/>
    </source>
</evidence>
<protein>
    <recommendedName>
        <fullName evidence="4">Lipoprotein</fullName>
    </recommendedName>
</protein>
<evidence type="ECO:0000313" key="3">
    <source>
        <dbReference type="Proteomes" id="UP000219182"/>
    </source>
</evidence>
<sequence>MKVISAIVLMTCSLMTGCASPLRASVDAAKYDTMSCVELNLAMGTVASEISQTAIARGKVAHANIPTWLWGGQRVASTVAARESAKIERLRQQQAAIAAARSRKC</sequence>